<feature type="non-terminal residue" evidence="2">
    <location>
        <position position="137"/>
    </location>
</feature>
<feature type="region of interest" description="Disordered" evidence="1">
    <location>
        <begin position="26"/>
        <end position="47"/>
    </location>
</feature>
<evidence type="ECO:0000256" key="1">
    <source>
        <dbReference type="SAM" id="MobiDB-lite"/>
    </source>
</evidence>
<dbReference type="KEGG" id="mng:MNEG_3160"/>
<sequence>MPKGGVKALAAKEAARIGLGNAEAPLLAASPSSSDPGATSTAEAAGGMAAAASSAGARALLKDLGELVVGKVLRRPSASVRTPYVADVQLASGEQVLAHTPAMDCAGLIVPGAVVRMTANAPRKAGAAPTKTTHAIQ</sequence>
<dbReference type="InterPro" id="IPR005224">
    <property type="entry name" value="SfsA"/>
</dbReference>
<evidence type="ECO:0000313" key="3">
    <source>
        <dbReference type="Proteomes" id="UP000054498"/>
    </source>
</evidence>
<protein>
    <submittedName>
        <fullName evidence="2">Uncharacterized protein</fullName>
    </submittedName>
</protein>
<name>A0A0D2K2L7_9CHLO</name>
<gene>
    <name evidence="2" type="ORF">MNEG_3160</name>
</gene>
<reference evidence="2 3" key="1">
    <citation type="journal article" date="2013" name="BMC Genomics">
        <title>Reconstruction of the lipid metabolism for the microalga Monoraphidium neglectum from its genome sequence reveals characteristics suitable for biofuel production.</title>
        <authorList>
            <person name="Bogen C."/>
            <person name="Al-Dilaimi A."/>
            <person name="Albersmeier A."/>
            <person name="Wichmann J."/>
            <person name="Grundmann M."/>
            <person name="Rupp O."/>
            <person name="Lauersen K.J."/>
            <person name="Blifernez-Klassen O."/>
            <person name="Kalinowski J."/>
            <person name="Goesmann A."/>
            <person name="Mussgnug J.H."/>
            <person name="Kruse O."/>
        </authorList>
    </citation>
    <scope>NUCLEOTIDE SEQUENCE [LARGE SCALE GENOMIC DNA]</scope>
    <source>
        <strain evidence="2 3">SAG 48.87</strain>
    </source>
</reference>
<dbReference type="GO" id="GO:0003677">
    <property type="term" value="F:DNA binding"/>
    <property type="evidence" value="ECO:0007669"/>
    <property type="project" value="InterPro"/>
</dbReference>
<dbReference type="PANTHER" id="PTHR30545">
    <property type="entry name" value="SUGAR FERMENTATION STIMULATION PROTEIN A"/>
    <property type="match status" value="1"/>
</dbReference>
<dbReference type="AlphaFoldDB" id="A0A0D2K2L7"/>
<organism evidence="2 3">
    <name type="scientific">Monoraphidium neglectum</name>
    <dbReference type="NCBI Taxonomy" id="145388"/>
    <lineage>
        <taxon>Eukaryota</taxon>
        <taxon>Viridiplantae</taxon>
        <taxon>Chlorophyta</taxon>
        <taxon>core chlorophytes</taxon>
        <taxon>Chlorophyceae</taxon>
        <taxon>CS clade</taxon>
        <taxon>Sphaeropleales</taxon>
        <taxon>Selenastraceae</taxon>
        <taxon>Monoraphidium</taxon>
    </lineage>
</organism>
<dbReference type="RefSeq" id="XP_013903812.1">
    <property type="nucleotide sequence ID" value="XM_014048358.1"/>
</dbReference>
<dbReference type="EMBL" id="KK100605">
    <property type="protein sequence ID" value="KIZ04793.1"/>
    <property type="molecule type" value="Genomic_DNA"/>
</dbReference>
<dbReference type="GeneID" id="25736038"/>
<evidence type="ECO:0000313" key="2">
    <source>
        <dbReference type="EMBL" id="KIZ04793.1"/>
    </source>
</evidence>
<keyword evidence="3" id="KW-1185">Reference proteome</keyword>
<dbReference type="OrthoDB" id="199134at2759"/>
<proteinExistence type="predicted"/>
<dbReference type="PANTHER" id="PTHR30545:SF3">
    <property type="entry name" value="SUGAR FERMENTATION STIMULATION PROTEIN C-TERMINAL DOMAIN-CONTAINING PROTEIN"/>
    <property type="match status" value="1"/>
</dbReference>
<accession>A0A0D2K2L7</accession>
<dbReference type="Proteomes" id="UP000054498">
    <property type="component" value="Unassembled WGS sequence"/>
</dbReference>